<accession>A0A2J6PSK9</accession>
<feature type="region of interest" description="Disordered" evidence="1">
    <location>
        <begin position="1"/>
        <end position="21"/>
    </location>
</feature>
<dbReference type="STRING" id="1745343.A0A2J6PSK9"/>
<gene>
    <name evidence="2" type="ORF">NA56DRAFT_708233</name>
</gene>
<sequence length="258" mass="29418">MVGSNLESAGPVDDGDDYDEDIPKTEEELREDASEAALYLVGLFEKYLPIVGALSSGEYRKLLDGIDLVPSPFEPVEAGGMCRACQNLNLRRESFQVGSSRFVSFAMGDLSPDSEYSDKELEKKVPYNLTTGDVYYYKLGDLVDIAKWPKCSICRLITDCFQRLLAEELSSYSYRSELDEWFYGGVVWLGLLYDPVGDHQKNGYFKRQDDNLSILESMEPSDRMRLILTILPRDKKPENTDFSVTYTFFTHRDLCGYR</sequence>
<keyword evidence="3" id="KW-1185">Reference proteome</keyword>
<name>A0A2J6PSK9_9HELO</name>
<dbReference type="EMBL" id="KZ613502">
    <property type="protein sequence ID" value="PMD17015.1"/>
    <property type="molecule type" value="Genomic_DNA"/>
</dbReference>
<reference evidence="2 3" key="1">
    <citation type="submission" date="2016-05" db="EMBL/GenBank/DDBJ databases">
        <title>A degradative enzymes factory behind the ericoid mycorrhizal symbiosis.</title>
        <authorList>
            <consortium name="DOE Joint Genome Institute"/>
            <person name="Martino E."/>
            <person name="Morin E."/>
            <person name="Grelet G."/>
            <person name="Kuo A."/>
            <person name="Kohler A."/>
            <person name="Daghino S."/>
            <person name="Barry K."/>
            <person name="Choi C."/>
            <person name="Cichocki N."/>
            <person name="Clum A."/>
            <person name="Copeland A."/>
            <person name="Hainaut M."/>
            <person name="Haridas S."/>
            <person name="Labutti K."/>
            <person name="Lindquist E."/>
            <person name="Lipzen A."/>
            <person name="Khouja H.-R."/>
            <person name="Murat C."/>
            <person name="Ohm R."/>
            <person name="Olson A."/>
            <person name="Spatafora J."/>
            <person name="Veneault-Fourrey C."/>
            <person name="Henrissat B."/>
            <person name="Grigoriev I."/>
            <person name="Martin F."/>
            <person name="Perotto S."/>
        </authorList>
    </citation>
    <scope>NUCLEOTIDE SEQUENCE [LARGE SCALE GENOMIC DNA]</scope>
    <source>
        <strain evidence="2 3">UAMH 7357</strain>
    </source>
</reference>
<proteinExistence type="predicted"/>
<evidence type="ECO:0000313" key="2">
    <source>
        <dbReference type="EMBL" id="PMD17015.1"/>
    </source>
</evidence>
<protein>
    <submittedName>
        <fullName evidence="2">Uncharacterized protein</fullName>
    </submittedName>
</protein>
<evidence type="ECO:0000256" key="1">
    <source>
        <dbReference type="SAM" id="MobiDB-lite"/>
    </source>
</evidence>
<evidence type="ECO:0000313" key="3">
    <source>
        <dbReference type="Proteomes" id="UP000235672"/>
    </source>
</evidence>
<organism evidence="2 3">
    <name type="scientific">Hyaloscypha hepaticicola</name>
    <dbReference type="NCBI Taxonomy" id="2082293"/>
    <lineage>
        <taxon>Eukaryota</taxon>
        <taxon>Fungi</taxon>
        <taxon>Dikarya</taxon>
        <taxon>Ascomycota</taxon>
        <taxon>Pezizomycotina</taxon>
        <taxon>Leotiomycetes</taxon>
        <taxon>Helotiales</taxon>
        <taxon>Hyaloscyphaceae</taxon>
        <taxon>Hyaloscypha</taxon>
    </lineage>
</organism>
<dbReference type="AlphaFoldDB" id="A0A2J6PSK9"/>
<dbReference type="Proteomes" id="UP000235672">
    <property type="component" value="Unassembled WGS sequence"/>
</dbReference>